<evidence type="ECO:0000313" key="3">
    <source>
        <dbReference type="Proteomes" id="UP000244496"/>
    </source>
</evidence>
<dbReference type="SMART" id="SM00530">
    <property type="entry name" value="HTH_XRE"/>
    <property type="match status" value="1"/>
</dbReference>
<reference evidence="2 3" key="1">
    <citation type="submission" date="2018-04" db="EMBL/GenBank/DDBJ databases">
        <title>Genome sequencing of Gemmobacter.</title>
        <authorList>
            <person name="Yi H."/>
            <person name="Baek M.-G."/>
        </authorList>
    </citation>
    <scope>NUCLEOTIDE SEQUENCE [LARGE SCALE GENOMIC DNA]</scope>
    <source>
        <strain evidence="2 3">HYN0069</strain>
    </source>
</reference>
<sequence>MASLAQPTINIPLRGFWLLAQNIGVLVRDWRKANGVKQESLAAVLGVSQSAVSHWENGRDIPHRRLVGRLVDIMTATADERFRVDNLAIQQQGAIRASFELDGVKLLTASSGLMAAWPDFSKLMDVKLVERLVGEASQFMHDDAFVRSVRRGEVALISAVSDRHVQLDLDTAFRHKWLAVFRSYGTKIVVDMTYEACDPMVETGILSVIHYDEIIA</sequence>
<dbReference type="CDD" id="cd00093">
    <property type="entry name" value="HTH_XRE"/>
    <property type="match status" value="1"/>
</dbReference>
<dbReference type="GO" id="GO:0003677">
    <property type="term" value="F:DNA binding"/>
    <property type="evidence" value="ECO:0007669"/>
    <property type="project" value="InterPro"/>
</dbReference>
<dbReference type="InterPro" id="IPR010982">
    <property type="entry name" value="Lambda_DNA-bd_dom_sf"/>
</dbReference>
<evidence type="ECO:0000259" key="1">
    <source>
        <dbReference type="PROSITE" id="PS50943"/>
    </source>
</evidence>
<dbReference type="Gene3D" id="1.10.260.40">
    <property type="entry name" value="lambda repressor-like DNA-binding domains"/>
    <property type="match status" value="1"/>
</dbReference>
<dbReference type="Proteomes" id="UP000244496">
    <property type="component" value="Chromosome"/>
</dbReference>
<protein>
    <submittedName>
        <fullName evidence="2">XRE family transcriptional regulator</fullName>
    </submittedName>
</protein>
<proteinExistence type="predicted"/>
<dbReference type="EMBL" id="CP028918">
    <property type="protein sequence ID" value="AWB47579.1"/>
    <property type="molecule type" value="Genomic_DNA"/>
</dbReference>
<accession>A0A2S0UIE2</accession>
<dbReference type="KEGG" id="geh:HYN69_02815"/>
<dbReference type="AlphaFoldDB" id="A0A2S0UIE2"/>
<evidence type="ECO:0000313" key="2">
    <source>
        <dbReference type="EMBL" id="AWB47579.1"/>
    </source>
</evidence>
<dbReference type="SUPFAM" id="SSF47413">
    <property type="entry name" value="lambda repressor-like DNA-binding domains"/>
    <property type="match status" value="1"/>
</dbReference>
<dbReference type="Pfam" id="PF13560">
    <property type="entry name" value="HTH_31"/>
    <property type="match status" value="1"/>
</dbReference>
<name>A0A2S0UIE2_9RHOB</name>
<feature type="domain" description="HTH cro/C1-type" evidence="1">
    <location>
        <begin position="27"/>
        <end position="81"/>
    </location>
</feature>
<organism evidence="2 3">
    <name type="scientific">Paragemmobacter aquarius</name>
    <dbReference type="NCBI Taxonomy" id="2169400"/>
    <lineage>
        <taxon>Bacteria</taxon>
        <taxon>Pseudomonadati</taxon>
        <taxon>Pseudomonadota</taxon>
        <taxon>Alphaproteobacteria</taxon>
        <taxon>Rhodobacterales</taxon>
        <taxon>Paracoccaceae</taxon>
        <taxon>Paragemmobacter</taxon>
    </lineage>
</organism>
<gene>
    <name evidence="2" type="ORF">HYN69_02815</name>
</gene>
<dbReference type="PROSITE" id="PS50943">
    <property type="entry name" value="HTH_CROC1"/>
    <property type="match status" value="1"/>
</dbReference>
<dbReference type="InterPro" id="IPR001387">
    <property type="entry name" value="Cro/C1-type_HTH"/>
</dbReference>
<keyword evidence="3" id="KW-1185">Reference proteome</keyword>